<dbReference type="HOGENOM" id="CLU_2607579_0_0_1"/>
<evidence type="ECO:0000313" key="2">
    <source>
        <dbReference type="Proteomes" id="UP000054485"/>
    </source>
</evidence>
<sequence length="79" mass="8795">MTMHPVQLLPCSSKFHCDQQQLVDGCPSSRNFTIKLYMPPARSRLQASLPGQSRHHPCSTTASWLSRKISLLAPGMDLC</sequence>
<name>A0A0D0ACV8_9AGAM</name>
<dbReference type="InParanoid" id="A0A0D0ACV8"/>
<proteinExistence type="predicted"/>
<reference evidence="2" key="2">
    <citation type="submission" date="2015-01" db="EMBL/GenBank/DDBJ databases">
        <title>Evolutionary Origins and Diversification of the Mycorrhizal Mutualists.</title>
        <authorList>
            <consortium name="DOE Joint Genome Institute"/>
            <consortium name="Mycorrhizal Genomics Consortium"/>
            <person name="Kohler A."/>
            <person name="Kuo A."/>
            <person name="Nagy L.G."/>
            <person name="Floudas D."/>
            <person name="Copeland A."/>
            <person name="Barry K.W."/>
            <person name="Cichocki N."/>
            <person name="Veneault-Fourrey C."/>
            <person name="LaButti K."/>
            <person name="Lindquist E.A."/>
            <person name="Lipzen A."/>
            <person name="Lundell T."/>
            <person name="Morin E."/>
            <person name="Murat C."/>
            <person name="Riley R."/>
            <person name="Ohm R."/>
            <person name="Sun H."/>
            <person name="Tunlid A."/>
            <person name="Henrissat B."/>
            <person name="Grigoriev I.V."/>
            <person name="Hibbett D.S."/>
            <person name="Martin F."/>
        </authorList>
    </citation>
    <scope>NUCLEOTIDE SEQUENCE [LARGE SCALE GENOMIC DNA]</scope>
    <source>
        <strain evidence="2">UH-Slu-Lm8-n1</strain>
    </source>
</reference>
<dbReference type="Proteomes" id="UP000054485">
    <property type="component" value="Unassembled WGS sequence"/>
</dbReference>
<keyword evidence="2" id="KW-1185">Reference proteome</keyword>
<evidence type="ECO:0000313" key="1">
    <source>
        <dbReference type="EMBL" id="KIK48035.1"/>
    </source>
</evidence>
<reference evidence="1 2" key="1">
    <citation type="submission" date="2014-04" db="EMBL/GenBank/DDBJ databases">
        <authorList>
            <consortium name="DOE Joint Genome Institute"/>
            <person name="Kuo A."/>
            <person name="Ruytinx J."/>
            <person name="Rineau F."/>
            <person name="Colpaert J."/>
            <person name="Kohler A."/>
            <person name="Nagy L.G."/>
            <person name="Floudas D."/>
            <person name="Copeland A."/>
            <person name="Barry K.W."/>
            <person name="Cichocki N."/>
            <person name="Veneault-Fourrey C."/>
            <person name="LaButti K."/>
            <person name="Lindquist E.A."/>
            <person name="Lipzen A."/>
            <person name="Lundell T."/>
            <person name="Morin E."/>
            <person name="Murat C."/>
            <person name="Sun H."/>
            <person name="Tunlid A."/>
            <person name="Henrissat B."/>
            <person name="Grigoriev I.V."/>
            <person name="Hibbett D.S."/>
            <person name="Martin F."/>
            <person name="Nordberg H.P."/>
            <person name="Cantor M.N."/>
            <person name="Hua S.X."/>
        </authorList>
    </citation>
    <scope>NUCLEOTIDE SEQUENCE [LARGE SCALE GENOMIC DNA]</scope>
    <source>
        <strain evidence="1 2">UH-Slu-Lm8-n1</strain>
    </source>
</reference>
<dbReference type="EMBL" id="KN835141">
    <property type="protein sequence ID" value="KIK48035.1"/>
    <property type="molecule type" value="Genomic_DNA"/>
</dbReference>
<organism evidence="1 2">
    <name type="scientific">Suillus luteus UH-Slu-Lm8-n1</name>
    <dbReference type="NCBI Taxonomy" id="930992"/>
    <lineage>
        <taxon>Eukaryota</taxon>
        <taxon>Fungi</taxon>
        <taxon>Dikarya</taxon>
        <taxon>Basidiomycota</taxon>
        <taxon>Agaricomycotina</taxon>
        <taxon>Agaricomycetes</taxon>
        <taxon>Agaricomycetidae</taxon>
        <taxon>Boletales</taxon>
        <taxon>Suillineae</taxon>
        <taxon>Suillaceae</taxon>
        <taxon>Suillus</taxon>
    </lineage>
</organism>
<accession>A0A0D0ACV8</accession>
<dbReference type="AlphaFoldDB" id="A0A0D0ACV8"/>
<gene>
    <name evidence="1" type="ORF">CY34DRAFT_125615</name>
</gene>
<protein>
    <submittedName>
        <fullName evidence="1">Unplaced genomic scaffold CY34scaffold_10, whole genome shotgun sequence</fullName>
    </submittedName>
</protein>